<proteinExistence type="predicted"/>
<protein>
    <recommendedName>
        <fullName evidence="4">Lipoprotein</fullName>
    </recommendedName>
</protein>
<reference evidence="2 3" key="1">
    <citation type="submission" date="2017-12" db="EMBL/GenBank/DDBJ databases">
        <title>Sequencing the genomes of 1000 Actinobacteria strains.</title>
        <authorList>
            <person name="Klenk H.-P."/>
        </authorList>
    </citation>
    <scope>NUCLEOTIDE SEQUENCE [LARGE SCALE GENOMIC DNA]</scope>
    <source>
        <strain evidence="2 3">DSM 44489</strain>
    </source>
</reference>
<evidence type="ECO:0000313" key="3">
    <source>
        <dbReference type="Proteomes" id="UP000233766"/>
    </source>
</evidence>
<dbReference type="EMBL" id="PJMW01000002">
    <property type="protein sequence ID" value="PKV77887.1"/>
    <property type="molecule type" value="Genomic_DNA"/>
</dbReference>
<dbReference type="Proteomes" id="UP000233766">
    <property type="component" value="Unassembled WGS sequence"/>
</dbReference>
<evidence type="ECO:0008006" key="4">
    <source>
        <dbReference type="Google" id="ProtNLM"/>
    </source>
</evidence>
<feature type="signal peptide" evidence="1">
    <location>
        <begin position="1"/>
        <end position="26"/>
    </location>
</feature>
<name>A0A2N3V8B6_9NOCA</name>
<keyword evidence="3" id="KW-1185">Reference proteome</keyword>
<sequence length="171" mass="18380">MPTRRPMSGRLLSAFVAAMVLIPAVGCSSSSSGEQITVQDGNPALTAAFARLLEERGTARLGDIVAASGIQIGQWDRMYSFSSPNTSDKLNRTLGTDGAKWSGLHTHSESTTQVFMHEGKVVLAYDDRERGPIVKRLTYATPDSLVSPKSAVTKGMGGDQTIWYLEIQGMS</sequence>
<keyword evidence="1" id="KW-0732">Signal</keyword>
<dbReference type="AlphaFoldDB" id="A0A2N3V8B6"/>
<accession>A0A2N3V8B6</accession>
<evidence type="ECO:0000256" key="1">
    <source>
        <dbReference type="SAM" id="SignalP"/>
    </source>
</evidence>
<comment type="caution">
    <text evidence="2">The sequence shown here is derived from an EMBL/GenBank/DDBJ whole genome shotgun (WGS) entry which is preliminary data.</text>
</comment>
<feature type="chain" id="PRO_5038793421" description="Lipoprotein" evidence="1">
    <location>
        <begin position="27"/>
        <end position="171"/>
    </location>
</feature>
<evidence type="ECO:0000313" key="2">
    <source>
        <dbReference type="EMBL" id="PKV77887.1"/>
    </source>
</evidence>
<gene>
    <name evidence="2" type="ORF">ATK86_2240</name>
</gene>
<organism evidence="2 3">
    <name type="scientific">Nocardia fluminea</name>
    <dbReference type="NCBI Taxonomy" id="134984"/>
    <lineage>
        <taxon>Bacteria</taxon>
        <taxon>Bacillati</taxon>
        <taxon>Actinomycetota</taxon>
        <taxon>Actinomycetes</taxon>
        <taxon>Mycobacteriales</taxon>
        <taxon>Nocardiaceae</taxon>
        <taxon>Nocardia</taxon>
    </lineage>
</organism>